<feature type="region of interest" description="Disordered" evidence="6">
    <location>
        <begin position="1"/>
        <end position="106"/>
    </location>
</feature>
<proteinExistence type="predicted"/>
<evidence type="ECO:0000256" key="1">
    <source>
        <dbReference type="ARBA" id="ARBA00022723"/>
    </source>
</evidence>
<dbReference type="Pfam" id="PF13086">
    <property type="entry name" value="AAA_11"/>
    <property type="match status" value="2"/>
</dbReference>
<evidence type="ECO:0000259" key="7">
    <source>
        <dbReference type="SMART" id="SM00438"/>
    </source>
</evidence>
<dbReference type="PANTHER" id="PTHR10887:SF341">
    <property type="entry name" value="NFX1-TYPE ZINC FINGER-CONTAINING PROTEIN 1"/>
    <property type="match status" value="1"/>
</dbReference>
<evidence type="ECO:0000256" key="6">
    <source>
        <dbReference type="SAM" id="MobiDB-lite"/>
    </source>
</evidence>
<protein>
    <submittedName>
        <fullName evidence="8">ZNFX1-like protein</fullName>
    </submittedName>
</protein>
<evidence type="ECO:0000256" key="4">
    <source>
        <dbReference type="ARBA" id="ARBA00022833"/>
    </source>
</evidence>
<feature type="domain" description="NF-X1-type" evidence="7">
    <location>
        <begin position="1642"/>
        <end position="1658"/>
    </location>
</feature>
<organism evidence="8 9">
    <name type="scientific">Mya arenaria</name>
    <name type="common">Soft-shell clam</name>
    <dbReference type="NCBI Taxonomy" id="6604"/>
    <lineage>
        <taxon>Eukaryota</taxon>
        <taxon>Metazoa</taxon>
        <taxon>Spiralia</taxon>
        <taxon>Lophotrochozoa</taxon>
        <taxon>Mollusca</taxon>
        <taxon>Bivalvia</taxon>
        <taxon>Autobranchia</taxon>
        <taxon>Heteroconchia</taxon>
        <taxon>Euheterodonta</taxon>
        <taxon>Imparidentia</taxon>
        <taxon>Neoheterodontei</taxon>
        <taxon>Myida</taxon>
        <taxon>Myoidea</taxon>
        <taxon>Myidae</taxon>
        <taxon>Mya</taxon>
    </lineage>
</organism>
<keyword evidence="9" id="KW-1185">Reference proteome</keyword>
<feature type="domain" description="NF-X1-type" evidence="7">
    <location>
        <begin position="1586"/>
        <end position="1608"/>
    </location>
</feature>
<keyword evidence="5" id="KW-0175">Coiled coil</keyword>
<dbReference type="InterPro" id="IPR045055">
    <property type="entry name" value="DNA2/NAM7-like"/>
</dbReference>
<sequence>MPEKQPFRGANKVRDSKTSKYPANAKDNYRSRNPPDSSDFRTEQIYKNSQNLDIGEKRKTRVKPPKEADTVRKTPDTPKKSAKIRSEKAPLDTCRERQHQPPSDKTKLVYVHGCRPKTFYNQNPKKQWEDKAAQKVDNGNGVTSVIQQLPIQSDIEEKRKPHACAPKAHTIQSNTRPITVQSDTYSKIHLLQPSDKTDSRYVNECRPKTTYNQNSKGHWTDKAAKHIPKTVQSDTYSKRHLLQPSDKTDSRYVNECRPKTTYNFGKHGKQSEKDPFNHQDKERDSNPKTARSMNSKDLSMQTLKRLLKEHPPQVSFKLTSSEDNLVDAIQKTAEQTEYLEVFLEVIAHAFTSQSSTLTMLFEVLMKEHFFTTLLDYLLDTLSHFQDESDSVKHAVKLTRAAINTFTIIWEQTARSLLSYRQFSRVFTVTKQIIETPQLSMEIPKRVKDDCAEYSELKRQFERANKCKNTAQSNRPADDFRMIPVLPTNDEIKGYVLPFLRKNVTEGDYMDLDHYLDVQFRLLREDYVGPLREGIIQYTTQLQDKSYAEKGKRNSDLKMYERIRVLSPHISEQGLCYNMNLAMTDRLQNVNWKLGKRLKFGSLVCLSEDDFDTMYLATIIDSDKIDEGQFVVRFEDDIKTVDLIHRNFKMAETPAYFESYKHVLAGIQTFRDGDLPFERHIVFCEQKVKPPIYVSDETTYDFGPIVSKETKTDSRSRNRKTTIEKPELRVPILDKQKWPSRLCFGLDESQMRALQNALTREFALIQGPPGTGKTYIGLKIAKILLHNKAKWASSNTNASTTCSPMVIVCYTNHALDQFLEGIKLFYRHNILRVGGRSSSELLKEDTLKTRKRNKWSNNSLVGKMQDLQTDAKSAIKDIQSTILELTLSIDVYLRNIIHENSLRSAIAEPHFRQLKQFDNGRYPAIVSWLGIETLETRCRQTAAGAAPKDDEVTVDLVDISNEGIQRNPALMLNDILTDDPITMQKRDEVMQKLQKENVAYRVSNKKEQELHQEYTTLSKKIERLQNDLKDKKRMRFQNEVEEIIMDLKDTLKRLRQKEKIIGREIKVEKRFLSELRKVVHNHIQSDEKMRQDEAAFIHDISKLNLNDKWSLYRFWIQCAIDQNLERIDGKRDEFNAAAERLREATMLVDMEIMRSSSVVGMTTTCAARYLPALRDIKPKIVIVEEAAEVLEAHIITTLSKGCEHLILIGDHKQLRPNPTVYKLAVKYNLDVSLFERMIKNGVQYDCLELQHRMRPDIADIVRHIYPQLRDHANVQRYEDVKGVAKNMQFINHGHLEAFGDELKSYSNAFEAEFATKLCKHFLLQGYSPFQLTVLTTYNGQLLALQKLMPKDVFEGVRLTVVDNYQGEENDIIILSLVRSSSENRIGFLKTENRICVALSRAKIGLFVIGNFDLLSKCSRLWHNIYTEVQNKGALADGILLKRENHPEEHAVLAKDSKYFLQAPLGCCNRDCNTRLDCGHQCAQKCHVIDPNHEQYRCMKMCTLACEQNHPCKARCYEKCPNCMVRIEKVIPLCNHTQKVPCSLDPAKFSCGYKPCPAKLRCGHLCPNKCGEIHEAKCVVIVRKSFECGHSTEVKCCDYSTAKCPFPCQALLKCEHRCSGTCGSCLRGRFHNQCSVDCKRILVCGHQCKSACDDCPPCSRRCENRCPHSYCDNLCGFPCKPCIEPCLWKCKHYKCTNLCSEPCNRPPCNEPCQKLLKCKHPCIGLCGEPCPKQCRICDEQEVTEILFGSEDEPDSRFVCLNDCGHIIEHKALDKYMMMTNDSNIINFKGCPKCKTPIRKCVRYGSDINECIRNIELVKQQYIGDKKRKKTLSTELFHNLMKEYKTKDTAVYKNGKPCFPPTTRGRAMETLNDCLLELEIGRNIEACVQQLETLTEQYKLAASVFKQAQKFKKLKLSANQDVEMKKGVKVLTDFLNETLEKVMIPRLFLSEQEKEDFERELYRCSWYCKILTVEQKLTAKQRVEGEKYIFEMKGILNSEQIRSDSMREKMEETSKLLNDVLKVDGLDITEEERISIVSAVGLSKGHWFKCPNGREF</sequence>
<feature type="compositionally biased region" description="Polar residues" evidence="6">
    <location>
        <begin position="287"/>
        <end position="296"/>
    </location>
</feature>
<dbReference type="Proteomes" id="UP001164746">
    <property type="component" value="Chromosome 15"/>
</dbReference>
<dbReference type="PANTHER" id="PTHR10887">
    <property type="entry name" value="DNA2/NAM7 HELICASE FAMILY"/>
    <property type="match status" value="1"/>
</dbReference>
<dbReference type="Gene3D" id="3.40.50.300">
    <property type="entry name" value="P-loop containing nucleotide triphosphate hydrolases"/>
    <property type="match status" value="3"/>
</dbReference>
<keyword evidence="2" id="KW-0677">Repeat</keyword>
<feature type="compositionally biased region" description="Basic and acidic residues" evidence="6">
    <location>
        <begin position="269"/>
        <end position="286"/>
    </location>
</feature>
<dbReference type="InterPro" id="IPR041677">
    <property type="entry name" value="DNA2/NAM7_AAA_11"/>
</dbReference>
<dbReference type="InterPro" id="IPR057373">
    <property type="entry name" value="ZNFX1"/>
</dbReference>
<dbReference type="InterPro" id="IPR027417">
    <property type="entry name" value="P-loop_NTPase"/>
</dbReference>
<dbReference type="Pfam" id="PF13087">
    <property type="entry name" value="AAA_12"/>
    <property type="match status" value="1"/>
</dbReference>
<accession>A0ABY7G1K0</accession>
<feature type="compositionally biased region" description="Basic and acidic residues" evidence="6">
    <location>
        <begin position="64"/>
        <end position="106"/>
    </location>
</feature>
<reference evidence="8" key="1">
    <citation type="submission" date="2022-11" db="EMBL/GenBank/DDBJ databases">
        <title>Centuries of genome instability and evolution in soft-shell clam transmissible cancer (bioRxiv).</title>
        <authorList>
            <person name="Hart S.F.M."/>
            <person name="Yonemitsu M.A."/>
            <person name="Giersch R.M."/>
            <person name="Beal B.F."/>
            <person name="Arriagada G."/>
            <person name="Davis B.W."/>
            <person name="Ostrander E.A."/>
            <person name="Goff S.P."/>
            <person name="Metzger M.J."/>
        </authorList>
    </citation>
    <scope>NUCLEOTIDE SEQUENCE</scope>
    <source>
        <strain evidence="8">MELC-2E11</strain>
        <tissue evidence="8">Siphon/mantle</tissue>
    </source>
</reference>
<evidence type="ECO:0000256" key="5">
    <source>
        <dbReference type="SAM" id="Coils"/>
    </source>
</evidence>
<keyword evidence="4" id="KW-0862">Zinc</keyword>
<feature type="domain" description="NF-X1-type" evidence="7">
    <location>
        <begin position="1476"/>
        <end position="1498"/>
    </location>
</feature>
<name>A0ABY7G1K0_MYAAR</name>
<feature type="coiled-coil region" evidence="5">
    <location>
        <begin position="1006"/>
        <end position="1056"/>
    </location>
</feature>
<dbReference type="InterPro" id="IPR041679">
    <property type="entry name" value="DNA2/NAM7-like_C"/>
</dbReference>
<dbReference type="CDD" id="cd18808">
    <property type="entry name" value="SF1_C_Upf1"/>
    <property type="match status" value="1"/>
</dbReference>
<evidence type="ECO:0000313" key="9">
    <source>
        <dbReference type="Proteomes" id="UP001164746"/>
    </source>
</evidence>
<evidence type="ECO:0000313" key="8">
    <source>
        <dbReference type="EMBL" id="WAR28333.1"/>
    </source>
</evidence>
<feature type="region of interest" description="Disordered" evidence="6">
    <location>
        <begin position="257"/>
        <end position="296"/>
    </location>
</feature>
<gene>
    <name evidence="8" type="ORF">MAR_014037</name>
</gene>
<keyword evidence="3" id="KW-0863">Zinc-finger</keyword>
<keyword evidence="1" id="KW-0479">Metal-binding</keyword>
<feature type="compositionally biased region" description="Basic and acidic residues" evidence="6">
    <location>
        <begin position="1"/>
        <end position="18"/>
    </location>
</feature>
<dbReference type="SUPFAM" id="SSF52540">
    <property type="entry name" value="P-loop containing nucleoside triphosphate hydrolases"/>
    <property type="match status" value="1"/>
</dbReference>
<dbReference type="EMBL" id="CP111026">
    <property type="protein sequence ID" value="WAR28333.1"/>
    <property type="molecule type" value="Genomic_DNA"/>
</dbReference>
<evidence type="ECO:0000256" key="3">
    <source>
        <dbReference type="ARBA" id="ARBA00022771"/>
    </source>
</evidence>
<dbReference type="InterPro" id="IPR047187">
    <property type="entry name" value="SF1_C_Upf1"/>
</dbReference>
<dbReference type="Pfam" id="PF25396">
    <property type="entry name" value="ZNFX1"/>
    <property type="match status" value="1"/>
</dbReference>
<dbReference type="SMART" id="SM00438">
    <property type="entry name" value="ZnF_NFX"/>
    <property type="match status" value="3"/>
</dbReference>
<dbReference type="InterPro" id="IPR000967">
    <property type="entry name" value="Znf_NFX1"/>
</dbReference>
<evidence type="ECO:0000256" key="2">
    <source>
        <dbReference type="ARBA" id="ARBA00022737"/>
    </source>
</evidence>